<feature type="binding site" evidence="13">
    <location>
        <position position="266"/>
    </location>
    <ligand>
        <name>substrate</name>
    </ligand>
</feature>
<evidence type="ECO:0000256" key="12">
    <source>
        <dbReference type="ARBA" id="ARBA00061427"/>
    </source>
</evidence>
<feature type="binding site" evidence="13">
    <location>
        <begin position="227"/>
        <end position="230"/>
    </location>
    <ligand>
        <name>substrate</name>
    </ligand>
</feature>
<dbReference type="SUPFAM" id="SSF51569">
    <property type="entry name" value="Aldolase"/>
    <property type="match status" value="1"/>
</dbReference>
<dbReference type="InterPro" id="IPR002817">
    <property type="entry name" value="ThiC/BzaA/B"/>
</dbReference>
<comment type="similarity">
    <text evidence="12">Belongs to the ThiC family. 5-hydroxybenzimidazole synthase subfamily.</text>
</comment>
<protein>
    <recommendedName>
        <fullName evidence="13">Phosphomethylpyrimidine synthase</fullName>
        <ecNumber evidence="13">4.1.99.17</ecNumber>
    </recommendedName>
    <alternativeName>
        <fullName evidence="13">Hydroxymethylpyrimidine phosphate synthase</fullName>
        <shortName evidence="13">HMP-P synthase</shortName>
        <shortName evidence="13">HMP-phosphate synthase</shortName>
        <shortName evidence="13">HMPP synthase</shortName>
    </alternativeName>
    <alternativeName>
        <fullName evidence="13">Thiamine biosynthesis protein ThiC</fullName>
    </alternativeName>
</protein>
<evidence type="ECO:0000256" key="9">
    <source>
        <dbReference type="ARBA" id="ARBA00023014"/>
    </source>
</evidence>
<gene>
    <name evidence="13 14" type="primary">thiC</name>
    <name evidence="14" type="ORF">E4633_06910</name>
</gene>
<keyword evidence="15" id="KW-1185">Reference proteome</keyword>
<dbReference type="Proteomes" id="UP000306416">
    <property type="component" value="Unassembled WGS sequence"/>
</dbReference>
<evidence type="ECO:0000256" key="2">
    <source>
        <dbReference type="ARBA" id="ARBA00011738"/>
    </source>
</evidence>
<feature type="binding site" evidence="13">
    <location>
        <begin position="186"/>
        <end position="188"/>
    </location>
    <ligand>
        <name>substrate</name>
    </ligand>
</feature>
<keyword evidence="5 13" id="KW-0479">Metal-binding</keyword>
<comment type="cofactor">
    <cofactor evidence="13">
        <name>[4Fe-4S] cluster</name>
        <dbReference type="ChEBI" id="CHEBI:49883"/>
    </cofactor>
    <text evidence="13">Binds 1 [4Fe-4S] cluster per subunit. The cluster is coordinated with 3 cysteines and an exchangeable S-adenosyl-L-methionine.</text>
</comment>
<dbReference type="Gene3D" id="3.20.20.540">
    <property type="entry name" value="Radical SAM ThiC family, central domain"/>
    <property type="match status" value="1"/>
</dbReference>
<dbReference type="NCBIfam" id="TIGR00190">
    <property type="entry name" value="thiC"/>
    <property type="match status" value="1"/>
</dbReference>
<feature type="binding site" evidence="13">
    <location>
        <position position="66"/>
    </location>
    <ligand>
        <name>substrate</name>
    </ligand>
</feature>
<dbReference type="NCBIfam" id="NF009895">
    <property type="entry name" value="PRK13352.1"/>
    <property type="match status" value="1"/>
</dbReference>
<name>A0A4S1CPA1_9BACT</name>
<dbReference type="AlphaFoldDB" id="A0A4S1CPA1"/>
<dbReference type="FunFam" id="3.20.20.540:FF:000001">
    <property type="entry name" value="Phosphomethylpyrimidine synthase"/>
    <property type="match status" value="1"/>
</dbReference>
<feature type="binding site" evidence="13">
    <location>
        <position position="410"/>
    </location>
    <ligand>
        <name>[4Fe-4S] cluster</name>
        <dbReference type="ChEBI" id="CHEBI:49883"/>
        <note>4Fe-4S-S-AdoMet</note>
    </ligand>
</feature>
<keyword evidence="6 13" id="KW-0862">Zinc</keyword>
<accession>A0A4S1CPA1</accession>
<evidence type="ECO:0000313" key="15">
    <source>
        <dbReference type="Proteomes" id="UP000306416"/>
    </source>
</evidence>
<comment type="catalytic activity">
    <reaction evidence="13">
        <text>5-amino-1-(5-phospho-beta-D-ribosyl)imidazole + S-adenosyl-L-methionine = 4-amino-2-methyl-5-(phosphooxymethyl)pyrimidine + CO + 5'-deoxyadenosine + formate + L-methionine + 3 H(+)</text>
        <dbReference type="Rhea" id="RHEA:24840"/>
        <dbReference type="ChEBI" id="CHEBI:15378"/>
        <dbReference type="ChEBI" id="CHEBI:15740"/>
        <dbReference type="ChEBI" id="CHEBI:17245"/>
        <dbReference type="ChEBI" id="CHEBI:17319"/>
        <dbReference type="ChEBI" id="CHEBI:57844"/>
        <dbReference type="ChEBI" id="CHEBI:58354"/>
        <dbReference type="ChEBI" id="CHEBI:59789"/>
        <dbReference type="ChEBI" id="CHEBI:137981"/>
        <dbReference type="EC" id="4.1.99.17"/>
    </reaction>
</comment>
<feature type="binding site" evidence="13">
    <location>
        <position position="413"/>
    </location>
    <ligand>
        <name>[4Fe-4S] cluster</name>
        <dbReference type="ChEBI" id="CHEBI:49883"/>
        <note>4Fe-4S-S-AdoMet</note>
    </ligand>
</feature>
<dbReference type="GO" id="GO:0009229">
    <property type="term" value="P:thiamine diphosphate biosynthetic process"/>
    <property type="evidence" value="ECO:0007669"/>
    <property type="project" value="UniProtKB-UniRule"/>
</dbReference>
<dbReference type="PANTHER" id="PTHR30557">
    <property type="entry name" value="THIAMINE BIOSYNTHESIS PROTEIN THIC"/>
    <property type="match status" value="1"/>
</dbReference>
<comment type="function">
    <text evidence="1 13">Catalyzes the synthesis of the hydroxymethylpyrimidine phosphate (HMP-P) moiety of thiamine from aminoimidazole ribotide (AIR) in a radical S-adenosyl-L-methionine (SAM)-dependent reaction.</text>
</comment>
<dbReference type="InterPro" id="IPR038521">
    <property type="entry name" value="ThiC/Bza_core_dom"/>
</dbReference>
<sequence>MTQLEYARKGIITDKMKTAALAEGVDAEFIRAGIAAGNIIICHNNKHANGTPLAVGRGLRTKVNANIGSSADDLDFEKELEKVRVAVASGADAIMDLSTGGPVDEIRRAVIAETSACIGTVPLYQAALDAVRKHKKAIVEMTVEDIFQGVIKHAEDGVDFITVHCGVTRATVERMRREGRIMDVVSRGGAFTIEWMAHNNKENPLFEHFDRLLEITKAYDMTLSLGDGFRPGCLADATDRAQIHELILLGELTQRAQDFGVQVMIEGPGHMPLNQIEANIQLQKRLCHGAPFYVLGPLVTDIAPGYDHITSAIGGTIAAAAGADFLCYVTPAEHLKLPSVEDVREGVMASRIAAHAADIVKGVKGAMEKDNEMARCRKKLDWEGQFALAIDPVKARRLREESGVADHGACTMCGEFCAYKVMDDATEREKANAAAAC</sequence>
<evidence type="ECO:0000256" key="4">
    <source>
        <dbReference type="ARBA" id="ARBA00022691"/>
    </source>
</evidence>
<dbReference type="Gene3D" id="6.10.250.620">
    <property type="match status" value="1"/>
</dbReference>
<dbReference type="SFLD" id="SFLDG01114">
    <property type="entry name" value="phosphomethylpyrimidine_syntha"/>
    <property type="match status" value="1"/>
</dbReference>
<dbReference type="UniPathway" id="UPA00060"/>
<evidence type="ECO:0000313" key="14">
    <source>
        <dbReference type="EMBL" id="TGU75170.1"/>
    </source>
</evidence>
<keyword evidence="8 13" id="KW-0408">Iron</keyword>
<dbReference type="GO" id="GO:0070284">
    <property type="term" value="F:phosphomethylpyrimidine synthase activity"/>
    <property type="evidence" value="ECO:0007669"/>
    <property type="project" value="UniProtKB-EC"/>
</dbReference>
<comment type="caution">
    <text evidence="14">The sequence shown here is derived from an EMBL/GenBank/DDBJ whole genome shotgun (WGS) entry which is preliminary data.</text>
</comment>
<evidence type="ECO:0000256" key="13">
    <source>
        <dbReference type="HAMAP-Rule" id="MF_00089"/>
    </source>
</evidence>
<evidence type="ECO:0000256" key="6">
    <source>
        <dbReference type="ARBA" id="ARBA00022833"/>
    </source>
</evidence>
<keyword evidence="4 13" id="KW-0949">S-adenosyl-L-methionine</keyword>
<feature type="binding site" evidence="13">
    <location>
        <position position="270"/>
    </location>
    <ligand>
        <name>Zn(2+)</name>
        <dbReference type="ChEBI" id="CHEBI:29105"/>
    </ligand>
</feature>
<dbReference type="RefSeq" id="WP_135869474.1">
    <property type="nucleotide sequence ID" value="NZ_SRSC01000001.1"/>
</dbReference>
<feature type="binding site" evidence="13">
    <location>
        <position position="124"/>
    </location>
    <ligand>
        <name>substrate</name>
    </ligand>
</feature>
<feature type="binding site" evidence="13">
    <location>
        <position position="95"/>
    </location>
    <ligand>
        <name>substrate</name>
    </ligand>
</feature>
<evidence type="ECO:0000256" key="8">
    <source>
        <dbReference type="ARBA" id="ARBA00023004"/>
    </source>
</evidence>
<evidence type="ECO:0000256" key="7">
    <source>
        <dbReference type="ARBA" id="ARBA00022977"/>
    </source>
</evidence>
<dbReference type="EC" id="4.1.99.17" evidence="13"/>
<comment type="pathway">
    <text evidence="13">Cofactor biosynthesis; thiamine diphosphate biosynthesis.</text>
</comment>
<dbReference type="PANTHER" id="PTHR30557:SF1">
    <property type="entry name" value="PHOSPHOMETHYLPYRIMIDINE SYNTHASE, CHLOROPLASTIC"/>
    <property type="match status" value="1"/>
</dbReference>
<evidence type="ECO:0000256" key="1">
    <source>
        <dbReference type="ARBA" id="ARBA00003175"/>
    </source>
</evidence>
<dbReference type="GO" id="GO:0051539">
    <property type="term" value="F:4 iron, 4 sulfur cluster binding"/>
    <property type="evidence" value="ECO:0007669"/>
    <property type="project" value="UniProtKB-KW"/>
</dbReference>
<dbReference type="GO" id="GO:0008270">
    <property type="term" value="F:zinc ion binding"/>
    <property type="evidence" value="ECO:0007669"/>
    <property type="project" value="UniProtKB-UniRule"/>
</dbReference>
<organism evidence="14 15">
    <name type="scientific">Geomonas terrae</name>
    <dbReference type="NCBI Taxonomy" id="2562681"/>
    <lineage>
        <taxon>Bacteria</taxon>
        <taxon>Pseudomonadati</taxon>
        <taxon>Thermodesulfobacteriota</taxon>
        <taxon>Desulfuromonadia</taxon>
        <taxon>Geobacterales</taxon>
        <taxon>Geobacteraceae</taxon>
        <taxon>Geomonas</taxon>
    </lineage>
</organism>
<keyword evidence="9 13" id="KW-0411">Iron-sulfur</keyword>
<dbReference type="HAMAP" id="MF_00089">
    <property type="entry name" value="ThiC"/>
    <property type="match status" value="1"/>
</dbReference>
<proteinExistence type="inferred from homology"/>
<dbReference type="InterPro" id="IPR037509">
    <property type="entry name" value="ThiC"/>
</dbReference>
<dbReference type="GO" id="GO:0009228">
    <property type="term" value="P:thiamine biosynthetic process"/>
    <property type="evidence" value="ECO:0007669"/>
    <property type="project" value="UniProtKB-UniRule"/>
</dbReference>
<keyword evidence="10 13" id="KW-0456">Lyase</keyword>
<feature type="binding site" evidence="13">
    <location>
        <position position="334"/>
    </location>
    <ligand>
        <name>Zn(2+)</name>
        <dbReference type="ChEBI" id="CHEBI:29105"/>
    </ligand>
</feature>
<dbReference type="GO" id="GO:0005829">
    <property type="term" value="C:cytosol"/>
    <property type="evidence" value="ECO:0007669"/>
    <property type="project" value="TreeGrafter"/>
</dbReference>
<dbReference type="SFLD" id="SFLDS00113">
    <property type="entry name" value="Radical_SAM_Phosphomethylpyrim"/>
    <property type="match status" value="1"/>
</dbReference>
<keyword evidence="7 13" id="KW-0784">Thiamine biosynthesis</keyword>
<feature type="binding site" evidence="13">
    <location>
        <position position="293"/>
    </location>
    <ligand>
        <name>substrate</name>
    </ligand>
</feature>
<evidence type="ECO:0000256" key="3">
    <source>
        <dbReference type="ARBA" id="ARBA00022485"/>
    </source>
</evidence>
<evidence type="ECO:0000256" key="11">
    <source>
        <dbReference type="ARBA" id="ARBA00052156"/>
    </source>
</evidence>
<evidence type="ECO:0000256" key="10">
    <source>
        <dbReference type="ARBA" id="ARBA00023239"/>
    </source>
</evidence>
<dbReference type="Pfam" id="PF01964">
    <property type="entry name" value="ThiC_Rad_SAM"/>
    <property type="match status" value="1"/>
</dbReference>
<dbReference type="EMBL" id="SRSC01000001">
    <property type="protein sequence ID" value="TGU75170.1"/>
    <property type="molecule type" value="Genomic_DNA"/>
</dbReference>
<feature type="binding site" evidence="13">
    <location>
        <position position="164"/>
    </location>
    <ligand>
        <name>substrate</name>
    </ligand>
</feature>
<dbReference type="SFLD" id="SFLDF00407">
    <property type="entry name" value="phosphomethylpyrimidine_syntha"/>
    <property type="match status" value="1"/>
</dbReference>
<feature type="binding site" evidence="13">
    <location>
        <position position="417"/>
    </location>
    <ligand>
        <name>[4Fe-4S] cluster</name>
        <dbReference type="ChEBI" id="CHEBI:49883"/>
        <note>4Fe-4S-S-AdoMet</note>
    </ligand>
</feature>
<keyword evidence="3 13" id="KW-0004">4Fe-4S</keyword>
<reference evidence="14 15" key="1">
    <citation type="submission" date="2019-04" db="EMBL/GenBank/DDBJ databases">
        <title>Geobacter oryzae sp. nov., ferric-reducing bacteria isolated from paddy soil.</title>
        <authorList>
            <person name="Xu Z."/>
            <person name="Masuda Y."/>
            <person name="Itoh H."/>
            <person name="Senoo K."/>
        </authorList>
    </citation>
    <scope>NUCLEOTIDE SEQUENCE [LARGE SCALE GENOMIC DNA]</scope>
    <source>
        <strain evidence="14 15">Red111</strain>
    </source>
</reference>
<evidence type="ECO:0000256" key="5">
    <source>
        <dbReference type="ARBA" id="ARBA00022723"/>
    </source>
</evidence>
<comment type="catalytic activity">
    <reaction evidence="11">
        <text>5-amino-1-(5-phospho-beta-D-ribosyl)imidazole + AH2 + S-adenosyl-L-methionine = 5-hydroxybenzimidazole + 5'-deoxyadenosine + formate + L-methionine + A + NH4(+) + phosphate + 2 H(+)</text>
        <dbReference type="Rhea" id="RHEA:53504"/>
        <dbReference type="ChEBI" id="CHEBI:13193"/>
        <dbReference type="ChEBI" id="CHEBI:15378"/>
        <dbReference type="ChEBI" id="CHEBI:15740"/>
        <dbReference type="ChEBI" id="CHEBI:17319"/>
        <dbReference type="ChEBI" id="CHEBI:17499"/>
        <dbReference type="ChEBI" id="CHEBI:28938"/>
        <dbReference type="ChEBI" id="CHEBI:43474"/>
        <dbReference type="ChEBI" id="CHEBI:57844"/>
        <dbReference type="ChEBI" id="CHEBI:59789"/>
        <dbReference type="ChEBI" id="CHEBI:137404"/>
        <dbReference type="ChEBI" id="CHEBI:137981"/>
        <dbReference type="EC" id="4.1.99.23"/>
    </reaction>
</comment>
<comment type="subunit">
    <text evidence="2">Homodimer.</text>
</comment>